<gene>
    <name evidence="1" type="ORF">DICVIV_10715</name>
</gene>
<name>A0A0D8XHN0_DICVI</name>
<reference evidence="1 2" key="1">
    <citation type="submission" date="2013-11" db="EMBL/GenBank/DDBJ databases">
        <title>Draft genome of the bovine lungworm Dictyocaulus viviparus.</title>
        <authorList>
            <person name="Mitreva M."/>
        </authorList>
    </citation>
    <scope>NUCLEOTIDE SEQUENCE [LARGE SCALE GENOMIC DNA]</scope>
    <source>
        <strain evidence="1 2">HannoverDv2000</strain>
    </source>
</reference>
<organism evidence="1 2">
    <name type="scientific">Dictyocaulus viviparus</name>
    <name type="common">Bovine lungworm</name>
    <dbReference type="NCBI Taxonomy" id="29172"/>
    <lineage>
        <taxon>Eukaryota</taxon>
        <taxon>Metazoa</taxon>
        <taxon>Ecdysozoa</taxon>
        <taxon>Nematoda</taxon>
        <taxon>Chromadorea</taxon>
        <taxon>Rhabditida</taxon>
        <taxon>Rhabditina</taxon>
        <taxon>Rhabditomorpha</taxon>
        <taxon>Strongyloidea</taxon>
        <taxon>Metastrongylidae</taxon>
        <taxon>Dictyocaulus</taxon>
    </lineage>
</organism>
<dbReference type="AlphaFoldDB" id="A0A0D8XHN0"/>
<evidence type="ECO:0000313" key="1">
    <source>
        <dbReference type="EMBL" id="KJH43254.1"/>
    </source>
</evidence>
<protein>
    <submittedName>
        <fullName evidence="1">Uncharacterized protein</fullName>
    </submittedName>
</protein>
<evidence type="ECO:0000313" key="2">
    <source>
        <dbReference type="Proteomes" id="UP000053766"/>
    </source>
</evidence>
<keyword evidence="2" id="KW-1185">Reference proteome</keyword>
<dbReference type="OrthoDB" id="5815226at2759"/>
<dbReference type="Proteomes" id="UP000053766">
    <property type="component" value="Unassembled WGS sequence"/>
</dbReference>
<accession>A0A0D8XHN0</accession>
<reference evidence="2" key="2">
    <citation type="journal article" date="2016" name="Sci. Rep.">
        <title>Dictyocaulus viviparus genome, variome and transcriptome elucidate lungworm biology and support future intervention.</title>
        <authorList>
            <person name="McNulty S.N."/>
            <person name="Strube C."/>
            <person name="Rosa B.A."/>
            <person name="Martin J.C."/>
            <person name="Tyagi R."/>
            <person name="Choi Y.J."/>
            <person name="Wang Q."/>
            <person name="Hallsworth Pepin K."/>
            <person name="Zhang X."/>
            <person name="Ozersky P."/>
            <person name="Wilson R.K."/>
            <person name="Sternberg P.W."/>
            <person name="Gasser R.B."/>
            <person name="Mitreva M."/>
        </authorList>
    </citation>
    <scope>NUCLEOTIDE SEQUENCE [LARGE SCALE GENOMIC DNA]</scope>
    <source>
        <strain evidence="2">HannoverDv2000</strain>
    </source>
</reference>
<dbReference type="EMBL" id="KN716577">
    <property type="protein sequence ID" value="KJH43254.1"/>
    <property type="molecule type" value="Genomic_DNA"/>
</dbReference>
<sequence>MLVEKLRSDIENLRRQSEFGFERETKVDHGKSYDTHYIFGARHRGANVSAFCGELTRNHLKDVPIRRREAVIFKPAQDLPNGLTNVMVSIPRMWFRDIQKGDKLPDVPILFCYEGLNFLRLLPLIIYQSDLQANGDFMEYRHATLTADAYHEKKRHVITRACTPSLLRNQECCLWQYRSVLTVHGNKKEIVFNRCVGKIPVEETNFPFVGESHEKIAKQGGMSRRLFVPVPNVIKKECRESQFKPYQFIINDPMHGQLNSGSLGCNRMRDILLIKVDHNNKNTNHYRFLLNIKVF</sequence>
<proteinExistence type="predicted"/>